<dbReference type="AlphaFoldDB" id="A0A2S9JDJ1"/>
<feature type="transmembrane region" description="Helical" evidence="1">
    <location>
        <begin position="67"/>
        <end position="89"/>
    </location>
</feature>
<dbReference type="RefSeq" id="WP_105735655.1">
    <property type="nucleotide sequence ID" value="NZ_PVBT01000006.1"/>
</dbReference>
<keyword evidence="1" id="KW-0812">Transmembrane</keyword>
<keyword evidence="1" id="KW-0472">Membrane</keyword>
<reference evidence="2 3" key="1">
    <citation type="submission" date="2018-02" db="EMBL/GenBank/DDBJ databases">
        <title>The draft genome of Phyllobacterium myrsinacearum DSM5892.</title>
        <authorList>
            <person name="Li L."/>
            <person name="Liu L."/>
            <person name="Zhang X."/>
            <person name="Wang T."/>
        </authorList>
    </citation>
    <scope>NUCLEOTIDE SEQUENCE [LARGE SCALE GENOMIC DNA]</scope>
    <source>
        <strain evidence="2 3">DSM 5892</strain>
    </source>
</reference>
<feature type="transmembrane region" description="Helical" evidence="1">
    <location>
        <begin position="38"/>
        <end position="61"/>
    </location>
</feature>
<dbReference type="Proteomes" id="UP000238563">
    <property type="component" value="Unassembled WGS sequence"/>
</dbReference>
<dbReference type="EMBL" id="PVBT01000006">
    <property type="protein sequence ID" value="PRD50944.1"/>
    <property type="molecule type" value="Genomic_DNA"/>
</dbReference>
<accession>A0A2S9JDJ1</accession>
<gene>
    <name evidence="2" type="ORF">C5750_19020</name>
</gene>
<evidence type="ECO:0000313" key="2">
    <source>
        <dbReference type="EMBL" id="PRD50944.1"/>
    </source>
</evidence>
<organism evidence="2 3">
    <name type="scientific">Phyllobacterium myrsinacearum</name>
    <dbReference type="NCBI Taxonomy" id="28101"/>
    <lineage>
        <taxon>Bacteria</taxon>
        <taxon>Pseudomonadati</taxon>
        <taxon>Pseudomonadota</taxon>
        <taxon>Alphaproteobacteria</taxon>
        <taxon>Hyphomicrobiales</taxon>
        <taxon>Phyllobacteriaceae</taxon>
        <taxon>Phyllobacterium</taxon>
    </lineage>
</organism>
<keyword evidence="1" id="KW-1133">Transmembrane helix</keyword>
<comment type="caution">
    <text evidence="2">The sequence shown here is derived from an EMBL/GenBank/DDBJ whole genome shotgun (WGS) entry which is preliminary data.</text>
</comment>
<keyword evidence="3" id="KW-1185">Reference proteome</keyword>
<evidence type="ECO:0000313" key="3">
    <source>
        <dbReference type="Proteomes" id="UP000238563"/>
    </source>
</evidence>
<protein>
    <submittedName>
        <fullName evidence="2">Uncharacterized protein</fullName>
    </submittedName>
</protein>
<evidence type="ECO:0000256" key="1">
    <source>
        <dbReference type="SAM" id="Phobius"/>
    </source>
</evidence>
<dbReference type="OrthoDB" id="8115751at2"/>
<proteinExistence type="predicted"/>
<name>A0A2S9JDJ1_9HYPH</name>
<sequence length="99" mass="10777">MTENFQGLTSAQIDAAELLRKNRNNEVLKYTVAAYDRLSTAIFITGFLGPIFGSVLNPALLSNYAGIGKALIVCGLLQALMISCGLHLYGKNKLRDGWQ</sequence>